<dbReference type="PANTHER" id="PTHR13847:SF281">
    <property type="entry name" value="FAD DEPENDENT OXIDOREDUCTASE DOMAIN-CONTAINING PROTEIN"/>
    <property type="match status" value="1"/>
</dbReference>
<name>A0ABN5B7G2_9SPHN</name>
<dbReference type="Proteomes" id="UP000258016">
    <property type="component" value="Chromosome"/>
</dbReference>
<dbReference type="Gene3D" id="3.30.9.10">
    <property type="entry name" value="D-Amino Acid Oxidase, subunit A, domain 2"/>
    <property type="match status" value="1"/>
</dbReference>
<gene>
    <name evidence="3" type="ORF">B5J99_12430</name>
</gene>
<feature type="domain" description="FAD dependent oxidoreductase" evidence="2">
    <location>
        <begin position="40"/>
        <end position="391"/>
    </location>
</feature>
<dbReference type="RefSeq" id="WP_117352541.1">
    <property type="nucleotide sequence ID" value="NZ_CP020083.1"/>
</dbReference>
<organism evidence="3 4">
    <name type="scientific">Blastomonas fulva</name>
    <dbReference type="NCBI Taxonomy" id="1550728"/>
    <lineage>
        <taxon>Bacteria</taxon>
        <taxon>Pseudomonadati</taxon>
        <taxon>Pseudomonadota</taxon>
        <taxon>Alphaproteobacteria</taxon>
        <taxon>Sphingomonadales</taxon>
        <taxon>Sphingomonadaceae</taxon>
        <taxon>Blastomonas</taxon>
    </lineage>
</organism>
<protein>
    <recommendedName>
        <fullName evidence="2">FAD dependent oxidoreductase domain-containing protein</fullName>
    </recommendedName>
</protein>
<evidence type="ECO:0000259" key="2">
    <source>
        <dbReference type="Pfam" id="PF01266"/>
    </source>
</evidence>
<dbReference type="Pfam" id="PF01266">
    <property type="entry name" value="DAO"/>
    <property type="match status" value="1"/>
</dbReference>
<reference evidence="3 4" key="1">
    <citation type="submission" date="2017-03" db="EMBL/GenBank/DDBJ databases">
        <title>Complete genome sequence of Blastomonas fulva degrading microcsystin LR.</title>
        <authorList>
            <person name="Lee H.-g."/>
            <person name="Jin L."/>
            <person name="oh H.-M."/>
        </authorList>
    </citation>
    <scope>NUCLEOTIDE SEQUENCE [LARGE SCALE GENOMIC DNA]</scope>
    <source>
        <strain evidence="3 4">T2</strain>
    </source>
</reference>
<evidence type="ECO:0000313" key="4">
    <source>
        <dbReference type="Proteomes" id="UP000258016"/>
    </source>
</evidence>
<dbReference type="GeneID" id="303486379"/>
<keyword evidence="1" id="KW-0560">Oxidoreductase</keyword>
<dbReference type="PANTHER" id="PTHR13847">
    <property type="entry name" value="SARCOSINE DEHYDROGENASE-RELATED"/>
    <property type="match status" value="1"/>
</dbReference>
<evidence type="ECO:0000256" key="1">
    <source>
        <dbReference type="ARBA" id="ARBA00023002"/>
    </source>
</evidence>
<accession>A0ABN5B7G2</accession>
<dbReference type="SUPFAM" id="SSF51905">
    <property type="entry name" value="FAD/NAD(P)-binding domain"/>
    <property type="match status" value="1"/>
</dbReference>
<dbReference type="InterPro" id="IPR036188">
    <property type="entry name" value="FAD/NAD-bd_sf"/>
</dbReference>
<proteinExistence type="predicted"/>
<sequence>MQHQAISRRDRQPGLTSPVWAVNAGPAPKVESLSGAHEVDVLVIGGGIAGVTTALHLAEKRVDVALVEAGQFGDGATGQSGGIVAPDYIRHTPDSIQAVLGEAAGERLTRMIGGSGQHVFDLIRRHEIECDARQDGFYTPSHTDALAAQQRDYARQWQTRGHKVSFVEGVQARALFGADRYCGALRFEEGGGLNPLAFVRGLARAAQRSGARLFGNSPVTRLERKDGYWLCRTPIGTVRAQRLVLAANGGNAALHPAMQRTSLPLNVFQFASMPLDPAQRQAILPRGGAFTDKLPYLFTARLDGLGHLISAFPMSFMVNGDRACYREARRRLKQHFKVMPEPQIDFLWHGLAWVNTSFLPEIYDLGDNAIAIQACNGRGIATNTVIGSELATMLATGDRDALSVQPRAPVPVRFHAGASLLPRFLMSLAYLTN</sequence>
<keyword evidence="4" id="KW-1185">Reference proteome</keyword>
<dbReference type="Gene3D" id="3.50.50.60">
    <property type="entry name" value="FAD/NAD(P)-binding domain"/>
    <property type="match status" value="1"/>
</dbReference>
<dbReference type="InterPro" id="IPR006076">
    <property type="entry name" value="FAD-dep_OxRdtase"/>
</dbReference>
<evidence type="ECO:0000313" key="3">
    <source>
        <dbReference type="EMBL" id="ASR52166.1"/>
    </source>
</evidence>
<dbReference type="EMBL" id="CP020083">
    <property type="protein sequence ID" value="ASR52166.1"/>
    <property type="molecule type" value="Genomic_DNA"/>
</dbReference>